<evidence type="ECO:0000313" key="3">
    <source>
        <dbReference type="EMBL" id="CAL4910441.1"/>
    </source>
</evidence>
<dbReference type="AlphaFoldDB" id="A0ABC8WJ81"/>
<feature type="transmembrane region" description="Helical" evidence="2">
    <location>
        <begin position="82"/>
        <end position="106"/>
    </location>
</feature>
<sequence length="181" mass="19311">MSSPPALASSPAAAQPLPPWRPHCRRIVPRPPSASRPSSILAHGASARCRSQPQPRLVAAQSHPPPPLPDAGAARRNAETGLALLLVVLAAVMSCFLSLTILSFAASRTLQKLETTANKLVKVVADEAHGTLSSLKLSFLEINDLTSQLTNLRKRLTISRFGNEASTKASFRTGWPKQGNK</sequence>
<keyword evidence="4" id="KW-1185">Reference proteome</keyword>
<organism evidence="3 4">
    <name type="scientific">Urochloa decumbens</name>
    <dbReference type="NCBI Taxonomy" id="240449"/>
    <lineage>
        <taxon>Eukaryota</taxon>
        <taxon>Viridiplantae</taxon>
        <taxon>Streptophyta</taxon>
        <taxon>Embryophyta</taxon>
        <taxon>Tracheophyta</taxon>
        <taxon>Spermatophyta</taxon>
        <taxon>Magnoliopsida</taxon>
        <taxon>Liliopsida</taxon>
        <taxon>Poales</taxon>
        <taxon>Poaceae</taxon>
        <taxon>PACMAD clade</taxon>
        <taxon>Panicoideae</taxon>
        <taxon>Panicodae</taxon>
        <taxon>Paniceae</taxon>
        <taxon>Melinidinae</taxon>
        <taxon>Urochloa</taxon>
    </lineage>
</organism>
<dbReference type="Proteomes" id="UP001497457">
    <property type="component" value="Chromosome 12b"/>
</dbReference>
<dbReference type="EMBL" id="OZ075122">
    <property type="protein sequence ID" value="CAL4910441.1"/>
    <property type="molecule type" value="Genomic_DNA"/>
</dbReference>
<evidence type="ECO:0000313" key="4">
    <source>
        <dbReference type="Proteomes" id="UP001497457"/>
    </source>
</evidence>
<dbReference type="PANTHER" id="PTHR33825">
    <property type="entry name" value="CHITINASE-LIKE PROTEIN"/>
    <property type="match status" value="1"/>
</dbReference>
<keyword evidence="2" id="KW-0812">Transmembrane</keyword>
<evidence type="ECO:0000256" key="2">
    <source>
        <dbReference type="SAM" id="Phobius"/>
    </source>
</evidence>
<reference evidence="3 4" key="2">
    <citation type="submission" date="2024-10" db="EMBL/GenBank/DDBJ databases">
        <authorList>
            <person name="Ryan C."/>
        </authorList>
    </citation>
    <scope>NUCLEOTIDE SEQUENCE [LARGE SCALE GENOMIC DNA]</scope>
</reference>
<evidence type="ECO:0000256" key="1">
    <source>
        <dbReference type="SAM" id="MobiDB-lite"/>
    </source>
</evidence>
<dbReference type="PANTHER" id="PTHR33825:SF4">
    <property type="entry name" value="OS05G0137600 PROTEIN"/>
    <property type="match status" value="1"/>
</dbReference>
<reference evidence="4" key="1">
    <citation type="submission" date="2024-06" db="EMBL/GenBank/DDBJ databases">
        <authorList>
            <person name="Ryan C."/>
        </authorList>
    </citation>
    <scope>NUCLEOTIDE SEQUENCE [LARGE SCALE GENOMIC DNA]</scope>
</reference>
<protein>
    <submittedName>
        <fullName evidence="3">Uncharacterized protein</fullName>
    </submittedName>
</protein>
<proteinExistence type="predicted"/>
<keyword evidence="2" id="KW-0472">Membrane</keyword>
<feature type="region of interest" description="Disordered" evidence="1">
    <location>
        <begin position="1"/>
        <end position="74"/>
    </location>
</feature>
<gene>
    <name evidence="3" type="ORF">URODEC1_LOCUS14360</name>
</gene>
<keyword evidence="2" id="KW-1133">Transmembrane helix</keyword>
<feature type="compositionally biased region" description="Low complexity" evidence="1">
    <location>
        <begin position="1"/>
        <end position="15"/>
    </location>
</feature>
<name>A0ABC8WJ81_9POAL</name>
<accession>A0ABC8WJ81</accession>